<protein>
    <submittedName>
        <fullName evidence="4">Uncharacterized protein</fullName>
    </submittedName>
</protein>
<feature type="compositionally biased region" description="Basic and acidic residues" evidence="1">
    <location>
        <begin position="24"/>
        <end position="33"/>
    </location>
</feature>
<evidence type="ECO:0000313" key="2">
    <source>
        <dbReference type="EMBL" id="KRY68744.1"/>
    </source>
</evidence>
<dbReference type="EMBL" id="JYDR01000104">
    <property type="protein sequence ID" value="KRY68744.1"/>
    <property type="molecule type" value="Genomic_DNA"/>
</dbReference>
<evidence type="ECO:0000313" key="3">
    <source>
        <dbReference type="EMBL" id="KRY73931.1"/>
    </source>
</evidence>
<name>A0A0V1H1Q2_TRIPS</name>
<feature type="region of interest" description="Disordered" evidence="1">
    <location>
        <begin position="22"/>
        <end position="50"/>
    </location>
</feature>
<feature type="compositionally biased region" description="Polar residues" evidence="1">
    <location>
        <begin position="39"/>
        <end position="50"/>
    </location>
</feature>
<dbReference type="EMBL" id="JYDR01000030">
    <property type="protein sequence ID" value="KRY73931.1"/>
    <property type="molecule type" value="Genomic_DNA"/>
</dbReference>
<accession>A0A0V1H1Q2</accession>
<reference evidence="6 7" key="1">
    <citation type="submission" date="2015-01" db="EMBL/GenBank/DDBJ databases">
        <title>Evolution of Trichinella species and genotypes.</title>
        <authorList>
            <person name="Korhonen P.K."/>
            <person name="Edoardo P."/>
            <person name="Giuseppe L.R."/>
            <person name="Gasser R.B."/>
        </authorList>
    </citation>
    <scope>NUCLEOTIDE SEQUENCE [LARGE SCALE GENOMIC DNA]</scope>
    <source>
        <strain evidence="2">ISS13</strain>
        <strain evidence="4">ISS588</strain>
    </source>
</reference>
<evidence type="ECO:0000313" key="6">
    <source>
        <dbReference type="Proteomes" id="UP000054632"/>
    </source>
</evidence>
<dbReference type="AlphaFoldDB" id="A0A0V1H1Q2"/>
<evidence type="ECO:0000313" key="4">
    <source>
        <dbReference type="EMBL" id="KRZ04433.1"/>
    </source>
</evidence>
<keyword evidence="7" id="KW-1185">Reference proteome</keyword>
<evidence type="ECO:0000256" key="1">
    <source>
        <dbReference type="SAM" id="MobiDB-lite"/>
    </source>
</evidence>
<evidence type="ECO:0000313" key="5">
    <source>
        <dbReference type="EMBL" id="KRZ07217.1"/>
    </source>
</evidence>
<dbReference type="Proteomes" id="UP000054632">
    <property type="component" value="Unassembled WGS sequence"/>
</dbReference>
<dbReference type="EMBL" id="JYDS01000495">
    <property type="protein sequence ID" value="KRZ04433.1"/>
    <property type="molecule type" value="Genomic_DNA"/>
</dbReference>
<proteinExistence type="predicted"/>
<evidence type="ECO:0000313" key="7">
    <source>
        <dbReference type="Proteomes" id="UP000054805"/>
    </source>
</evidence>
<sequence length="102" mass="11010">MAFGPPWISLLHNMVRRVPLRPSIDGDKTEQRQRPPASFQDSATANRDLSSTKTYGLSLPTITNCSNLSNTGSELVSSVEGRIQTASISQNCPMSGLLSFNG</sequence>
<organism evidence="4 7">
    <name type="scientific">Trichinella pseudospiralis</name>
    <name type="common">Parasitic roundworm</name>
    <dbReference type="NCBI Taxonomy" id="6337"/>
    <lineage>
        <taxon>Eukaryota</taxon>
        <taxon>Metazoa</taxon>
        <taxon>Ecdysozoa</taxon>
        <taxon>Nematoda</taxon>
        <taxon>Enoplea</taxon>
        <taxon>Dorylaimia</taxon>
        <taxon>Trichinellida</taxon>
        <taxon>Trichinellidae</taxon>
        <taxon>Trichinella</taxon>
    </lineage>
</organism>
<comment type="caution">
    <text evidence="4">The sequence shown here is derived from an EMBL/GenBank/DDBJ whole genome shotgun (WGS) entry which is preliminary data.</text>
</comment>
<dbReference type="Proteomes" id="UP000054805">
    <property type="component" value="Unassembled WGS sequence"/>
</dbReference>
<dbReference type="EMBL" id="JYDS01000422">
    <property type="protein sequence ID" value="KRZ07217.1"/>
    <property type="molecule type" value="Genomic_DNA"/>
</dbReference>
<gene>
    <name evidence="3" type="ORF">T4A_10439</name>
    <name evidence="2" type="ORF">T4A_6049</name>
    <name evidence="5" type="ORF">T4B_12718</name>
    <name evidence="4" type="ORF">T4B_9158</name>
</gene>